<evidence type="ECO:0000256" key="3">
    <source>
        <dbReference type="ARBA" id="ARBA00004496"/>
    </source>
</evidence>
<feature type="domain" description="NB-ARC" evidence="15">
    <location>
        <begin position="162"/>
        <end position="329"/>
    </location>
</feature>
<evidence type="ECO:0000256" key="9">
    <source>
        <dbReference type="ARBA" id="ARBA00022737"/>
    </source>
</evidence>
<feature type="domain" description="Disease resistance protein winged helix" evidence="16">
    <location>
        <begin position="413"/>
        <end position="482"/>
    </location>
</feature>
<evidence type="ECO:0000256" key="7">
    <source>
        <dbReference type="ARBA" id="ARBA00022614"/>
    </source>
</evidence>
<evidence type="ECO:0000256" key="6">
    <source>
        <dbReference type="ARBA" id="ARBA00022490"/>
    </source>
</evidence>
<evidence type="ECO:0000259" key="15">
    <source>
        <dbReference type="Pfam" id="PF00931"/>
    </source>
</evidence>
<dbReference type="InterPro" id="IPR044974">
    <property type="entry name" value="Disease_R_plants"/>
</dbReference>
<dbReference type="Gene3D" id="1.20.5.4130">
    <property type="match status" value="1"/>
</dbReference>
<reference evidence="17" key="1">
    <citation type="submission" date="2019-05" db="EMBL/GenBank/DDBJ databases">
        <title>The de novo reference genome and transcriptome assemblies of the wild tomato species Solanum chilense.</title>
        <authorList>
            <person name="Stam R."/>
            <person name="Nosenko T."/>
            <person name="Hoerger A.C."/>
            <person name="Stephan W."/>
            <person name="Seidel M.A."/>
            <person name="Kuhn J.M.M."/>
            <person name="Haberer G."/>
            <person name="Tellier A."/>
        </authorList>
    </citation>
    <scope>NUCLEOTIDE SEQUENCE</scope>
    <source>
        <tissue evidence="17">Mature leaves</tissue>
    </source>
</reference>
<evidence type="ECO:0000256" key="5">
    <source>
        <dbReference type="ARBA" id="ARBA00022475"/>
    </source>
</evidence>
<evidence type="ECO:0000256" key="8">
    <source>
        <dbReference type="ARBA" id="ARBA00022667"/>
    </source>
</evidence>
<dbReference type="InterPro" id="IPR002182">
    <property type="entry name" value="NB-ARC"/>
</dbReference>
<keyword evidence="14" id="KW-0472">Membrane</keyword>
<dbReference type="InterPro" id="IPR032675">
    <property type="entry name" value="LRR_dom_sf"/>
</dbReference>
<comment type="similarity">
    <text evidence="4">Belongs to the disease resistance NB-LRR family.</text>
</comment>
<evidence type="ECO:0000256" key="10">
    <source>
        <dbReference type="ARBA" id="ARBA00022741"/>
    </source>
</evidence>
<keyword evidence="13" id="KW-0175">Coiled coil</keyword>
<keyword evidence="9" id="KW-0677">Repeat</keyword>
<protein>
    <submittedName>
        <fullName evidence="17">Uncharacterized protein</fullName>
    </submittedName>
</protein>
<comment type="function">
    <text evidence="1">Confers resistance to late blight (Phytophthora infestans) races carrying the avirulence gene Avr1. Resistance proteins guard the plant against pathogens that contain an appropriate avirulence protein via an indirect interaction with this avirulence protein. That triggers a defense system including the hypersensitive response, which restricts the pathogen growth.</text>
</comment>
<evidence type="ECO:0000256" key="2">
    <source>
        <dbReference type="ARBA" id="ARBA00004413"/>
    </source>
</evidence>
<dbReference type="InterPro" id="IPR042197">
    <property type="entry name" value="Apaf_helical"/>
</dbReference>
<dbReference type="InterPro" id="IPR038005">
    <property type="entry name" value="RX-like_CC"/>
</dbReference>
<dbReference type="Pfam" id="PF23559">
    <property type="entry name" value="WHD_DRP"/>
    <property type="match status" value="1"/>
</dbReference>
<evidence type="ECO:0000259" key="16">
    <source>
        <dbReference type="Pfam" id="PF23559"/>
    </source>
</evidence>
<dbReference type="GO" id="GO:0009626">
    <property type="term" value="P:plant-type hypersensitive response"/>
    <property type="evidence" value="ECO:0007669"/>
    <property type="project" value="UniProtKB-KW"/>
</dbReference>
<keyword evidence="11" id="KW-0611">Plant defense</keyword>
<dbReference type="InterPro" id="IPR027417">
    <property type="entry name" value="P-loop_NTPase"/>
</dbReference>
<keyword evidence="5" id="KW-1003">Cell membrane</keyword>
<dbReference type="CDD" id="cd14798">
    <property type="entry name" value="RX-CC_like"/>
    <property type="match status" value="1"/>
</dbReference>
<evidence type="ECO:0000256" key="11">
    <source>
        <dbReference type="ARBA" id="ARBA00022821"/>
    </source>
</evidence>
<evidence type="ECO:0000256" key="1">
    <source>
        <dbReference type="ARBA" id="ARBA00002074"/>
    </source>
</evidence>
<dbReference type="Gene3D" id="3.40.50.300">
    <property type="entry name" value="P-loop containing nucleotide triphosphate hydrolases"/>
    <property type="match status" value="1"/>
</dbReference>
<name>A0A6N2BRL3_SOLCI</name>
<keyword evidence="10" id="KW-0547">Nucleotide-binding</keyword>
<accession>A0A6N2BRL3</accession>
<dbReference type="Gene3D" id="3.80.10.10">
    <property type="entry name" value="Ribonuclease Inhibitor"/>
    <property type="match status" value="1"/>
</dbReference>
<evidence type="ECO:0000256" key="4">
    <source>
        <dbReference type="ARBA" id="ARBA00008894"/>
    </source>
</evidence>
<dbReference type="GO" id="GO:0005737">
    <property type="term" value="C:cytoplasm"/>
    <property type="evidence" value="ECO:0007669"/>
    <property type="project" value="UniProtKB-SubCell"/>
</dbReference>
<dbReference type="EMBL" id="RXGB01002563">
    <property type="protein sequence ID" value="TMW94673.1"/>
    <property type="molecule type" value="Genomic_DNA"/>
</dbReference>
<dbReference type="InterPro" id="IPR058922">
    <property type="entry name" value="WHD_DRP"/>
</dbReference>
<dbReference type="PRINTS" id="PR00364">
    <property type="entry name" value="DISEASERSIST"/>
</dbReference>
<dbReference type="SUPFAM" id="SSF52058">
    <property type="entry name" value="L domain-like"/>
    <property type="match status" value="1"/>
</dbReference>
<dbReference type="Gene3D" id="1.10.10.10">
    <property type="entry name" value="Winged helix-like DNA-binding domain superfamily/Winged helix DNA-binding domain"/>
    <property type="match status" value="1"/>
</dbReference>
<keyword evidence="6" id="KW-0963">Cytoplasm</keyword>
<sequence length="859" mass="98723">MAYAALSSLMHTLQQLLQSKSPLICTGNTSIQQHVESLYQDLCDLQVFLENTTIEVKDIEDVKVLEEKIKDVVYKAEDRIDSSLRSIILLDNGDDDREMACNAFNEELQQVEKEVCFLKQEVMVIKFDKHIGFSKLPESTIFPSSRKSTIEEKTVVGMKDDLNSILNCINAQTKELIVISVLGMGGIGKTTLASKVFDDSMIRSQFDKHAWVTISQDYNKRQMLLEIVSSITGINQENMSNDKLLDTVYKGLKGRRFLIVIDDLWSTEALDLMRRIFPNDHNKSRIILTTRLKTVADYASSPDFPPHDMSFLSLDDSWNLFTERLFKKDPCPPQLEVIGKHIIQQCQGLPLSIVVIAGLLGNIGRTPDNWKKIEENLNSFFGEASEQCQAILYLSYNCLPQYLKACFLYIGTFPEDMEIHVSKLISSWIAEHFIKARSNTMLEVVAEEYLQELTDRSLILVSGRRANGRIKICKIHDLLRQMCIREAQIENVVHFTNNDISDGINDHRRVIIPYLIQDYFRDHPNHRNGKITTRSLIFLGRQSYEVTGIYYWPYSISDFKLLKVLDAHEIGFDFSRIIPQLVHLRYVDARVNDPSSLAKLFNLQSIIIYSQKKNVQLPTGIWTMSEIERVDITDVDMPNPPIGEQPLFMNNLHTLAVKSSAVVLKILRRIPNLNKLKINDVRRTEWYAFLDCLIVLQGLVTLNIQSAASLNSPFFLSRDIFLPNLTKLSLNSTFFPWEDMAVLAKLPNLEVLKADNAFWGTDWKLDEDVVFPKLNCLAVRHGNLERWEATSDNFPMLEELYLSWLHFLEEIPESIGEIMTLKSIEIRGCNSAVITSAKQIRENQEIYGNYEFQLRFVRY</sequence>
<dbReference type="GO" id="GO:0005886">
    <property type="term" value="C:plasma membrane"/>
    <property type="evidence" value="ECO:0007669"/>
    <property type="project" value="UniProtKB-SubCell"/>
</dbReference>
<keyword evidence="7" id="KW-0433">Leucine-rich repeat</keyword>
<comment type="subcellular location">
    <subcellularLocation>
        <location evidence="2">Cell membrane</location>
        <topology evidence="2">Peripheral membrane protein</topology>
        <orientation evidence="2">Cytoplasmic side</orientation>
    </subcellularLocation>
    <subcellularLocation>
        <location evidence="3">Cytoplasm</location>
    </subcellularLocation>
</comment>
<gene>
    <name evidence="17" type="ORF">EJD97_009946</name>
</gene>
<dbReference type="PANTHER" id="PTHR23155">
    <property type="entry name" value="DISEASE RESISTANCE PROTEIN RP"/>
    <property type="match status" value="1"/>
</dbReference>
<dbReference type="GO" id="GO:0043531">
    <property type="term" value="F:ADP binding"/>
    <property type="evidence" value="ECO:0007669"/>
    <property type="project" value="InterPro"/>
</dbReference>
<proteinExistence type="inferred from homology"/>
<dbReference type="InterPro" id="IPR036388">
    <property type="entry name" value="WH-like_DNA-bd_sf"/>
</dbReference>
<dbReference type="GO" id="GO:0051607">
    <property type="term" value="P:defense response to virus"/>
    <property type="evidence" value="ECO:0007669"/>
    <property type="project" value="UniProtKB-ARBA"/>
</dbReference>
<organism evidence="17">
    <name type="scientific">Solanum chilense</name>
    <name type="common">Tomato</name>
    <name type="synonym">Lycopersicon chilense</name>
    <dbReference type="NCBI Taxonomy" id="4083"/>
    <lineage>
        <taxon>Eukaryota</taxon>
        <taxon>Viridiplantae</taxon>
        <taxon>Streptophyta</taxon>
        <taxon>Embryophyta</taxon>
        <taxon>Tracheophyta</taxon>
        <taxon>Spermatophyta</taxon>
        <taxon>Magnoliopsida</taxon>
        <taxon>eudicotyledons</taxon>
        <taxon>Gunneridae</taxon>
        <taxon>Pentapetalae</taxon>
        <taxon>asterids</taxon>
        <taxon>lamiids</taxon>
        <taxon>Solanales</taxon>
        <taxon>Solanaceae</taxon>
        <taxon>Solanoideae</taxon>
        <taxon>Solaneae</taxon>
        <taxon>Solanum</taxon>
        <taxon>Solanum subgen. Lycopersicon</taxon>
    </lineage>
</organism>
<dbReference type="GO" id="GO:0005524">
    <property type="term" value="F:ATP binding"/>
    <property type="evidence" value="ECO:0007669"/>
    <property type="project" value="UniProtKB-KW"/>
</dbReference>
<comment type="caution">
    <text evidence="17">The sequence shown here is derived from an EMBL/GenBank/DDBJ whole genome shotgun (WGS) entry which is preliminary data.</text>
</comment>
<evidence type="ECO:0000256" key="14">
    <source>
        <dbReference type="ARBA" id="ARBA00023136"/>
    </source>
</evidence>
<keyword evidence="12" id="KW-0067">ATP-binding</keyword>
<dbReference type="Pfam" id="PF00931">
    <property type="entry name" value="NB-ARC"/>
    <property type="match status" value="1"/>
</dbReference>
<keyword evidence="8" id="KW-0381">Hypersensitive response</keyword>
<evidence type="ECO:0000313" key="17">
    <source>
        <dbReference type="EMBL" id="TMW94673.1"/>
    </source>
</evidence>
<evidence type="ECO:0000256" key="13">
    <source>
        <dbReference type="ARBA" id="ARBA00023054"/>
    </source>
</evidence>
<dbReference type="PANTHER" id="PTHR23155:SF1152">
    <property type="entry name" value="AAA+ ATPASE DOMAIN-CONTAINING PROTEIN"/>
    <property type="match status" value="1"/>
</dbReference>
<dbReference type="FunFam" id="1.10.10.10:FF:000322">
    <property type="entry name" value="Probable disease resistance protein At1g63360"/>
    <property type="match status" value="1"/>
</dbReference>
<evidence type="ECO:0000256" key="12">
    <source>
        <dbReference type="ARBA" id="ARBA00022840"/>
    </source>
</evidence>
<dbReference type="AlphaFoldDB" id="A0A6N2BRL3"/>
<dbReference type="FunFam" id="3.40.50.300:FF:001091">
    <property type="entry name" value="Probable disease resistance protein At1g61300"/>
    <property type="match status" value="1"/>
</dbReference>
<dbReference type="SUPFAM" id="SSF52540">
    <property type="entry name" value="P-loop containing nucleoside triphosphate hydrolases"/>
    <property type="match status" value="1"/>
</dbReference>
<dbReference type="Gene3D" id="1.10.8.430">
    <property type="entry name" value="Helical domain of apoptotic protease-activating factors"/>
    <property type="match status" value="1"/>
</dbReference>